<dbReference type="EMBL" id="CP051151">
    <property type="protein sequence ID" value="QLY39399.1"/>
    <property type="molecule type" value="Genomic_DNA"/>
</dbReference>
<keyword evidence="1" id="KW-0472">Membrane</keyword>
<feature type="transmembrane region" description="Helical" evidence="1">
    <location>
        <begin position="10"/>
        <end position="28"/>
    </location>
</feature>
<keyword evidence="4" id="KW-1185">Reference proteome</keyword>
<accession>A0A7L6N495</accession>
<feature type="domain" description="CD-NTase-associated protein 15" evidence="2">
    <location>
        <begin position="73"/>
        <end position="193"/>
    </location>
</feature>
<protein>
    <recommendedName>
        <fullName evidence="2">CD-NTase-associated protein 15 domain-containing protein</fullName>
    </recommendedName>
</protein>
<dbReference type="AlphaFoldDB" id="A0A7L6N495"/>
<proteinExistence type="predicted"/>
<dbReference type="RefSeq" id="WP_312031866.1">
    <property type="nucleotide sequence ID" value="NZ_CP051151.1"/>
</dbReference>
<evidence type="ECO:0000256" key="1">
    <source>
        <dbReference type="SAM" id="Phobius"/>
    </source>
</evidence>
<gene>
    <name evidence="3" type="ORF">HF295_00405</name>
</gene>
<evidence type="ECO:0000313" key="4">
    <source>
        <dbReference type="Proteomes" id="UP000512167"/>
    </source>
</evidence>
<keyword evidence="1" id="KW-1133">Transmembrane helix</keyword>
<dbReference type="KEGG" id="tbk:HF295_00405"/>
<dbReference type="Proteomes" id="UP000512167">
    <property type="component" value="Chromosome"/>
</dbReference>
<feature type="transmembrane region" description="Helical" evidence="1">
    <location>
        <begin position="40"/>
        <end position="61"/>
    </location>
</feature>
<dbReference type="Pfam" id="PF18153">
    <property type="entry name" value="Cap15_CD_rec"/>
    <property type="match status" value="1"/>
</dbReference>
<evidence type="ECO:0000259" key="2">
    <source>
        <dbReference type="Pfam" id="PF18153"/>
    </source>
</evidence>
<name>A0A7L6N495_9MOLU</name>
<reference evidence="3 4" key="1">
    <citation type="submission" date="2020-04" db="EMBL/GenBank/DDBJ databases">
        <authorList>
            <person name="Zheng R.K."/>
            <person name="Sun C.M."/>
        </authorList>
    </citation>
    <scope>NUCLEOTIDE SEQUENCE [LARGE SCALE GENOMIC DNA]</scope>
    <source>
        <strain evidence="4">zrk29</strain>
    </source>
</reference>
<keyword evidence="1" id="KW-0812">Transmembrane</keyword>
<organism evidence="3 4">
    <name type="scientific">Hujiaoplasma nucleasis</name>
    <dbReference type="NCBI Taxonomy" id="2725268"/>
    <lineage>
        <taxon>Bacteria</taxon>
        <taxon>Bacillati</taxon>
        <taxon>Mycoplasmatota</taxon>
        <taxon>Mollicutes</taxon>
        <taxon>Candidatus Izemoplasmatales</taxon>
        <taxon>Hujiaoplasmataceae</taxon>
        <taxon>Hujiaoplasma</taxon>
    </lineage>
</organism>
<evidence type="ECO:0000313" key="3">
    <source>
        <dbReference type="EMBL" id="QLY39399.1"/>
    </source>
</evidence>
<dbReference type="InterPro" id="IPR041208">
    <property type="entry name" value="Cap15"/>
</dbReference>
<sequence>MTNIDVKGKLYFVLLPTALLIFLLGMIFDKNLGDISSWLFVIPKVIAIETIVFLLFQSFLWKWKIFRKWLVLFPNLGGTWVGEIKSDYPDPKTGKRIKPIPCMSTVVHRFNQIKFKIKTLESESISFSEQLNFDKSSNTKRITYSYTNDPNLLLDYRNDTHKGTVILNLIGDDKMEGYYFTSRGRKGTITLNRHDKKMLDELPAEIAKHPMKNK</sequence>